<dbReference type="Pfam" id="PF01527">
    <property type="entry name" value="HTH_Tnp_1"/>
    <property type="match status" value="1"/>
</dbReference>
<dbReference type="eggNOG" id="COG2963">
    <property type="taxonomic scope" value="Bacteria"/>
</dbReference>
<keyword evidence="1" id="KW-0614">Plasmid</keyword>
<dbReference type="PANTHER" id="PTHR37936:SF3">
    <property type="entry name" value="TRANSPOSASE INSC FOR INSERTION ELEMENT IS2A-RELATED"/>
    <property type="match status" value="1"/>
</dbReference>
<dbReference type="RefSeq" id="WP_013650727.1">
    <property type="nucleotide sequence ID" value="NC_015258.1"/>
</dbReference>
<gene>
    <name evidence="1" type="ordered locus">SL003B_p0027</name>
</gene>
<name>F2J726_POLGS</name>
<accession>F2J726</accession>
<dbReference type="SUPFAM" id="SSF48295">
    <property type="entry name" value="TrpR-like"/>
    <property type="match status" value="1"/>
</dbReference>
<dbReference type="InterPro" id="IPR010921">
    <property type="entry name" value="Trp_repressor/repl_initiator"/>
</dbReference>
<reference evidence="1 2" key="1">
    <citation type="journal article" date="2011" name="J. Bacteriol.">
        <title>Complete genome sequence of Polymorphum gilvum SL003B-26A1T, a crude oil-degrading bacterium from oil-polluted saline soil.</title>
        <authorList>
            <person name="Li S.G."/>
            <person name="Tang Y.Q."/>
            <person name="Nie Y."/>
            <person name="Cai M."/>
            <person name="Wu X.L."/>
        </authorList>
    </citation>
    <scope>NUCLEOTIDE SEQUENCE [LARGE SCALE GENOMIC DNA]</scope>
    <source>
        <strain evidence="2">LMG 25793 / CGMCC 1.9160 / SL003B-26A1</strain>
        <plasmid evidence="1 2">pSL003B</plasmid>
    </source>
</reference>
<dbReference type="GO" id="GO:0043565">
    <property type="term" value="F:sequence-specific DNA binding"/>
    <property type="evidence" value="ECO:0007669"/>
    <property type="project" value="InterPro"/>
</dbReference>
<dbReference type="PANTHER" id="PTHR37936">
    <property type="entry name" value="TRANSPOSASE INSC FOR INSERTION ELEMENT IS2A-RELATED"/>
    <property type="match status" value="1"/>
</dbReference>
<dbReference type="KEGG" id="pgv:SL003B_p0027"/>
<dbReference type="GO" id="GO:0004803">
    <property type="term" value="F:transposase activity"/>
    <property type="evidence" value="ECO:0007669"/>
    <property type="project" value="InterPro"/>
</dbReference>
<dbReference type="AlphaFoldDB" id="F2J726"/>
<dbReference type="GO" id="GO:0006313">
    <property type="term" value="P:DNA transposition"/>
    <property type="evidence" value="ECO:0007669"/>
    <property type="project" value="InterPro"/>
</dbReference>
<dbReference type="Proteomes" id="UP000008130">
    <property type="component" value="Plasmid pSL003B"/>
</dbReference>
<dbReference type="InterPro" id="IPR002514">
    <property type="entry name" value="Transposase_8"/>
</dbReference>
<dbReference type="EMBL" id="CP002569">
    <property type="protein sequence ID" value="ADZ72788.1"/>
    <property type="molecule type" value="Genomic_DNA"/>
</dbReference>
<keyword evidence="2" id="KW-1185">Reference proteome</keyword>
<sequence length="138" mass="14970">MDVHLDGSRGVGVSRLEVIEGPSGRRRRTKADRARIAAESMMPGVKVADVARKHGTTRWQIYDWRRQIRKGNLVLPDSIAALPMFAELVVDDSAVDAATARPASDLEIVVGDVVIRAGADTDERQLTRAIRAARAAAS</sequence>
<dbReference type="NCBIfam" id="NF047595">
    <property type="entry name" value="IS66_ISRel24_TnpA"/>
    <property type="match status" value="1"/>
</dbReference>
<evidence type="ECO:0000313" key="1">
    <source>
        <dbReference type="EMBL" id="ADZ72788.1"/>
    </source>
</evidence>
<dbReference type="HOGENOM" id="CLU_113764_1_1_5"/>
<proteinExistence type="predicted"/>
<geneLocation type="plasmid" evidence="1 2">
    <name>pSL003B</name>
</geneLocation>
<organism evidence="1 2">
    <name type="scientific">Polymorphum gilvum (strain LMG 25793 / CGMCC 1.9160 / SL003B-26A1)</name>
    <dbReference type="NCBI Taxonomy" id="991905"/>
    <lineage>
        <taxon>Bacteria</taxon>
        <taxon>Pseudomonadati</taxon>
        <taxon>Pseudomonadota</taxon>
        <taxon>Alphaproteobacteria</taxon>
        <taxon>Rhodobacterales</taxon>
        <taxon>Paracoccaceae</taxon>
        <taxon>Polymorphum</taxon>
    </lineage>
</organism>
<protein>
    <submittedName>
        <fullName evidence="1">Transposase</fullName>
    </submittedName>
</protein>
<evidence type="ECO:0000313" key="2">
    <source>
        <dbReference type="Proteomes" id="UP000008130"/>
    </source>
</evidence>